<evidence type="ECO:0000313" key="3">
    <source>
        <dbReference type="Proteomes" id="UP001293254"/>
    </source>
</evidence>
<reference evidence="2" key="2">
    <citation type="journal article" date="2024" name="Plant">
        <title>Genomic evolution and insights into agronomic trait innovations of Sesamum species.</title>
        <authorList>
            <person name="Miao H."/>
            <person name="Wang L."/>
            <person name="Qu L."/>
            <person name="Liu H."/>
            <person name="Sun Y."/>
            <person name="Le M."/>
            <person name="Wang Q."/>
            <person name="Wei S."/>
            <person name="Zheng Y."/>
            <person name="Lin W."/>
            <person name="Duan Y."/>
            <person name="Cao H."/>
            <person name="Xiong S."/>
            <person name="Wang X."/>
            <person name="Wei L."/>
            <person name="Li C."/>
            <person name="Ma Q."/>
            <person name="Ju M."/>
            <person name="Zhao R."/>
            <person name="Li G."/>
            <person name="Mu C."/>
            <person name="Tian Q."/>
            <person name="Mei H."/>
            <person name="Zhang T."/>
            <person name="Gao T."/>
            <person name="Zhang H."/>
        </authorList>
    </citation>
    <scope>NUCLEOTIDE SEQUENCE</scope>
    <source>
        <strain evidence="2">3651</strain>
    </source>
</reference>
<evidence type="ECO:0000313" key="2">
    <source>
        <dbReference type="EMBL" id="KAK4421720.1"/>
    </source>
</evidence>
<dbReference type="AlphaFoldDB" id="A0AAE1Y0Y9"/>
<reference evidence="2" key="1">
    <citation type="submission" date="2020-06" db="EMBL/GenBank/DDBJ databases">
        <authorList>
            <person name="Li T."/>
            <person name="Hu X."/>
            <person name="Zhang T."/>
            <person name="Song X."/>
            <person name="Zhang H."/>
            <person name="Dai N."/>
            <person name="Sheng W."/>
            <person name="Hou X."/>
            <person name="Wei L."/>
        </authorList>
    </citation>
    <scope>NUCLEOTIDE SEQUENCE</scope>
    <source>
        <strain evidence="2">3651</strain>
        <tissue evidence="2">Leaf</tissue>
    </source>
</reference>
<keyword evidence="3" id="KW-1185">Reference proteome</keyword>
<evidence type="ECO:0000256" key="1">
    <source>
        <dbReference type="SAM" id="MobiDB-lite"/>
    </source>
</evidence>
<dbReference type="EMBL" id="JACGWO010000008">
    <property type="protein sequence ID" value="KAK4421720.1"/>
    <property type="molecule type" value="Genomic_DNA"/>
</dbReference>
<name>A0AAE1Y0Y9_9LAMI</name>
<comment type="caution">
    <text evidence="2">The sequence shown here is derived from an EMBL/GenBank/DDBJ whole genome shotgun (WGS) entry which is preliminary data.</text>
</comment>
<feature type="region of interest" description="Disordered" evidence="1">
    <location>
        <begin position="67"/>
        <end position="92"/>
    </location>
</feature>
<sequence length="134" mass="14646">MITLSKFTAPFTIALLVKSHSTPSSSLHTAPSSSPIIQVHGLWLYHVRLDILRFFFSSLPPTTRSLPQKIIGKMTRRPRASSSKEASSSSANEISPDIFAVISSLTPRMSSKSVVKTINLLGLPEGFEILIPIE</sequence>
<proteinExistence type="predicted"/>
<gene>
    <name evidence="2" type="ORF">Salat_2122600</name>
</gene>
<accession>A0AAE1Y0Y9</accession>
<feature type="compositionally biased region" description="Low complexity" evidence="1">
    <location>
        <begin position="80"/>
        <end position="91"/>
    </location>
</feature>
<protein>
    <submittedName>
        <fullName evidence="2">Uncharacterized protein</fullName>
    </submittedName>
</protein>
<organism evidence="2 3">
    <name type="scientific">Sesamum alatum</name>
    <dbReference type="NCBI Taxonomy" id="300844"/>
    <lineage>
        <taxon>Eukaryota</taxon>
        <taxon>Viridiplantae</taxon>
        <taxon>Streptophyta</taxon>
        <taxon>Embryophyta</taxon>
        <taxon>Tracheophyta</taxon>
        <taxon>Spermatophyta</taxon>
        <taxon>Magnoliopsida</taxon>
        <taxon>eudicotyledons</taxon>
        <taxon>Gunneridae</taxon>
        <taxon>Pentapetalae</taxon>
        <taxon>asterids</taxon>
        <taxon>lamiids</taxon>
        <taxon>Lamiales</taxon>
        <taxon>Pedaliaceae</taxon>
        <taxon>Sesamum</taxon>
    </lineage>
</organism>
<dbReference type="Proteomes" id="UP001293254">
    <property type="component" value="Unassembled WGS sequence"/>
</dbReference>